<name>J0NI64_9ACTO</name>
<feature type="region of interest" description="Disordered" evidence="1">
    <location>
        <begin position="13"/>
        <end position="34"/>
    </location>
</feature>
<dbReference type="AlphaFoldDB" id="J0NI64"/>
<dbReference type="PATRIC" id="fig|1125717.3.peg.797"/>
<reference evidence="2 3" key="1">
    <citation type="submission" date="2012-05" db="EMBL/GenBank/DDBJ databases">
        <authorList>
            <person name="Harkins D.M."/>
            <person name="Madupu R."/>
            <person name="Durkin A.S."/>
            <person name="Torralba M."/>
            <person name="Methe B."/>
            <person name="Sutton G.G."/>
            <person name="Nelson K.E."/>
        </authorList>
    </citation>
    <scope>NUCLEOTIDE SEQUENCE [LARGE SCALE GENOMIC DNA]</scope>
    <source>
        <strain evidence="2 3">F0490</strain>
    </source>
</reference>
<dbReference type="Proteomes" id="UP000004578">
    <property type="component" value="Unassembled WGS sequence"/>
</dbReference>
<sequence>MDEPFMSETEALYGPEGGVEHDPALSDGAANTGGRVRAYDPQAIADPAARRRAWERLYDFVEYLNSTWGALRNSRGVGDYYIRAGWWTNPIIVAHLAALQGEYAEAWLLDADQGAGATLMLRAVEHTESVLVRVTGKKGTGFGWSQDATATKGMRWDRSTPPAAYGSNVEPSAEARRAEYFRRFLDETNAGEAPTALAFFKGLCEVEDDARADS</sequence>
<organism evidence="2 3">
    <name type="scientific">Schaalia georgiae F0490</name>
    <dbReference type="NCBI Taxonomy" id="1125717"/>
    <lineage>
        <taxon>Bacteria</taxon>
        <taxon>Bacillati</taxon>
        <taxon>Actinomycetota</taxon>
        <taxon>Actinomycetes</taxon>
        <taxon>Actinomycetales</taxon>
        <taxon>Actinomycetaceae</taxon>
        <taxon>Schaalia</taxon>
    </lineage>
</organism>
<evidence type="ECO:0000256" key="1">
    <source>
        <dbReference type="SAM" id="MobiDB-lite"/>
    </source>
</evidence>
<keyword evidence="3" id="KW-1185">Reference proteome</keyword>
<comment type="caution">
    <text evidence="2">The sequence shown here is derived from an EMBL/GenBank/DDBJ whole genome shotgun (WGS) entry which is preliminary data.</text>
</comment>
<gene>
    <name evidence="2" type="ORF">HMPREF1317_1268</name>
</gene>
<proteinExistence type="predicted"/>
<evidence type="ECO:0000313" key="2">
    <source>
        <dbReference type="EMBL" id="EJF46784.1"/>
    </source>
</evidence>
<dbReference type="OrthoDB" id="10011072at2"/>
<dbReference type="EMBL" id="AKFS01000118">
    <property type="protein sequence ID" value="EJF46784.1"/>
    <property type="molecule type" value="Genomic_DNA"/>
</dbReference>
<protein>
    <submittedName>
        <fullName evidence="2">Uncharacterized protein</fullName>
    </submittedName>
</protein>
<accession>J0NI64</accession>
<evidence type="ECO:0000313" key="3">
    <source>
        <dbReference type="Proteomes" id="UP000004578"/>
    </source>
</evidence>